<comment type="caution">
    <text evidence="7">The sequence shown here is derived from an EMBL/GenBank/DDBJ whole genome shotgun (WGS) entry which is preliminary data.</text>
</comment>
<dbReference type="Pfam" id="PF04117">
    <property type="entry name" value="Mpv17_PMP22"/>
    <property type="match status" value="1"/>
</dbReference>
<dbReference type="InterPro" id="IPR007248">
    <property type="entry name" value="Mpv17_PMP22"/>
</dbReference>
<feature type="transmembrane region" description="Helical" evidence="6">
    <location>
        <begin position="12"/>
        <end position="29"/>
    </location>
</feature>
<evidence type="ECO:0008006" key="9">
    <source>
        <dbReference type="Google" id="ProtNLM"/>
    </source>
</evidence>
<dbReference type="GO" id="GO:0016020">
    <property type="term" value="C:membrane"/>
    <property type="evidence" value="ECO:0007669"/>
    <property type="project" value="UniProtKB-SubCell"/>
</dbReference>
<dbReference type="Proteomes" id="UP000224634">
    <property type="component" value="Unassembled WGS sequence"/>
</dbReference>
<evidence type="ECO:0000256" key="1">
    <source>
        <dbReference type="ARBA" id="ARBA00004141"/>
    </source>
</evidence>
<reference evidence="7 8" key="1">
    <citation type="submission" date="2017-10" db="EMBL/GenBank/DDBJ databases">
        <title>Comparative genomics in systemic dimorphic fungi from Ajellomycetaceae.</title>
        <authorList>
            <person name="Munoz J.F."/>
            <person name="Mcewen J.G."/>
            <person name="Clay O.K."/>
            <person name="Cuomo C.A."/>
        </authorList>
    </citation>
    <scope>NUCLEOTIDE SEQUENCE [LARGE SCALE GENOMIC DNA]</scope>
    <source>
        <strain evidence="7 8">UAMH7299</strain>
    </source>
</reference>
<evidence type="ECO:0000256" key="2">
    <source>
        <dbReference type="ARBA" id="ARBA00006824"/>
    </source>
</evidence>
<dbReference type="OrthoDB" id="10267969at2759"/>
<gene>
    <name evidence="7" type="ORF">AJ80_06473</name>
</gene>
<dbReference type="PANTHER" id="PTHR11266:SF17">
    <property type="entry name" value="PROTEIN MPV17"/>
    <property type="match status" value="1"/>
</dbReference>
<dbReference type="EMBL" id="PDNA01000108">
    <property type="protein sequence ID" value="PGH13101.1"/>
    <property type="molecule type" value="Genomic_DNA"/>
</dbReference>
<evidence type="ECO:0000256" key="6">
    <source>
        <dbReference type="RuleBase" id="RU363053"/>
    </source>
</evidence>
<protein>
    <recommendedName>
        <fullName evidence="9">Protein sym1</fullName>
    </recommendedName>
</protein>
<comment type="subcellular location">
    <subcellularLocation>
        <location evidence="1">Membrane</location>
        <topology evidence="1">Multi-pass membrane protein</topology>
    </subcellularLocation>
</comment>
<name>A0A2B7XWF4_POLH7</name>
<keyword evidence="4 6" id="KW-1133">Transmembrane helix</keyword>
<keyword evidence="8" id="KW-1185">Reference proteome</keyword>
<evidence type="ECO:0000256" key="3">
    <source>
        <dbReference type="ARBA" id="ARBA00022692"/>
    </source>
</evidence>
<evidence type="ECO:0000313" key="8">
    <source>
        <dbReference type="Proteomes" id="UP000224634"/>
    </source>
</evidence>
<evidence type="ECO:0000256" key="4">
    <source>
        <dbReference type="ARBA" id="ARBA00022989"/>
    </source>
</evidence>
<comment type="caution">
    <text evidence="6">Lacks conserved residue(s) required for the propagation of feature annotation.</text>
</comment>
<dbReference type="PANTHER" id="PTHR11266">
    <property type="entry name" value="PEROXISOMAL MEMBRANE PROTEIN 2, PXMP2 MPV17"/>
    <property type="match status" value="1"/>
</dbReference>
<sequence length="121" mass="13756">MQSHDFMRTLRLGIYGGGIFGPVAARWYTFLQRRVVLSRPAATTVARVAMDQVLFTPVSLSMFFGVTSLMEGKNPVEKIKSNLWSTYKLNLMLWPWAQLANFALIPPQHRLLFVNVLNIGE</sequence>
<keyword evidence="3 6" id="KW-0812">Transmembrane</keyword>
<organism evidence="7 8">
    <name type="scientific">Polytolypa hystricis (strain UAMH7299)</name>
    <dbReference type="NCBI Taxonomy" id="1447883"/>
    <lineage>
        <taxon>Eukaryota</taxon>
        <taxon>Fungi</taxon>
        <taxon>Dikarya</taxon>
        <taxon>Ascomycota</taxon>
        <taxon>Pezizomycotina</taxon>
        <taxon>Eurotiomycetes</taxon>
        <taxon>Eurotiomycetidae</taxon>
        <taxon>Onygenales</taxon>
        <taxon>Onygenales incertae sedis</taxon>
        <taxon>Polytolypa</taxon>
    </lineage>
</organism>
<accession>A0A2B7XWF4</accession>
<evidence type="ECO:0000313" key="7">
    <source>
        <dbReference type="EMBL" id="PGH13101.1"/>
    </source>
</evidence>
<evidence type="ECO:0000256" key="5">
    <source>
        <dbReference type="ARBA" id="ARBA00023136"/>
    </source>
</evidence>
<dbReference type="GO" id="GO:0005739">
    <property type="term" value="C:mitochondrion"/>
    <property type="evidence" value="ECO:0007669"/>
    <property type="project" value="TreeGrafter"/>
</dbReference>
<comment type="similarity">
    <text evidence="2 6">Belongs to the peroxisomal membrane protein PXMP2/4 family.</text>
</comment>
<proteinExistence type="inferred from homology"/>
<dbReference type="STRING" id="1447883.A0A2B7XWF4"/>
<dbReference type="AlphaFoldDB" id="A0A2B7XWF4"/>
<keyword evidence="5 6" id="KW-0472">Membrane</keyword>